<dbReference type="HOGENOM" id="CLU_012893_0_0_9"/>
<keyword evidence="12" id="KW-1185">Reference proteome</keyword>
<dbReference type="InterPro" id="IPR002528">
    <property type="entry name" value="MATE_fam"/>
</dbReference>
<evidence type="ECO:0000256" key="8">
    <source>
        <dbReference type="ARBA" id="ARBA00023136"/>
    </source>
</evidence>
<evidence type="ECO:0000256" key="3">
    <source>
        <dbReference type="ARBA" id="ARBA00022106"/>
    </source>
</evidence>
<comment type="caution">
    <text evidence="11">The sequence shown here is derived from an EMBL/GenBank/DDBJ whole genome shotgun (WGS) entry which is preliminary data.</text>
</comment>
<evidence type="ECO:0000256" key="1">
    <source>
        <dbReference type="ARBA" id="ARBA00004651"/>
    </source>
</evidence>
<keyword evidence="5" id="KW-1003">Cell membrane</keyword>
<keyword evidence="7 10" id="KW-1133">Transmembrane helix</keyword>
<dbReference type="PIRSF" id="PIRSF006603">
    <property type="entry name" value="DinF"/>
    <property type="match status" value="1"/>
</dbReference>
<dbReference type="PANTHER" id="PTHR43823">
    <property type="entry name" value="SPORULATION PROTEIN YKVU"/>
    <property type="match status" value="1"/>
</dbReference>
<organism evidence="11 12">
    <name type="scientific">Eubacterium plexicaudatum ASF492</name>
    <dbReference type="NCBI Taxonomy" id="1235802"/>
    <lineage>
        <taxon>Bacteria</taxon>
        <taxon>Bacillati</taxon>
        <taxon>Bacillota</taxon>
        <taxon>Clostridia</taxon>
        <taxon>Eubacteriales</taxon>
        <taxon>Eubacteriaceae</taxon>
        <taxon>Eubacterium</taxon>
    </lineage>
</organism>
<dbReference type="Pfam" id="PF01554">
    <property type="entry name" value="MatE"/>
    <property type="match status" value="2"/>
</dbReference>
<evidence type="ECO:0000256" key="9">
    <source>
        <dbReference type="ARBA" id="ARBA00023251"/>
    </source>
</evidence>
<protein>
    <recommendedName>
        <fullName evidence="3">Multidrug export protein MepA</fullName>
    </recommendedName>
</protein>
<evidence type="ECO:0000256" key="2">
    <source>
        <dbReference type="ARBA" id="ARBA00008417"/>
    </source>
</evidence>
<accession>N1ZXX0</accession>
<dbReference type="PANTHER" id="PTHR43823:SF3">
    <property type="entry name" value="MULTIDRUG EXPORT PROTEIN MEPA"/>
    <property type="match status" value="1"/>
</dbReference>
<feature type="transmembrane region" description="Helical" evidence="10">
    <location>
        <begin position="327"/>
        <end position="348"/>
    </location>
</feature>
<dbReference type="GO" id="GO:0015297">
    <property type="term" value="F:antiporter activity"/>
    <property type="evidence" value="ECO:0007669"/>
    <property type="project" value="InterPro"/>
</dbReference>
<dbReference type="GO" id="GO:0046677">
    <property type="term" value="P:response to antibiotic"/>
    <property type="evidence" value="ECO:0007669"/>
    <property type="project" value="UniProtKB-KW"/>
</dbReference>
<feature type="transmembrane region" description="Helical" evidence="10">
    <location>
        <begin position="21"/>
        <end position="42"/>
    </location>
</feature>
<keyword evidence="8 10" id="KW-0472">Membrane</keyword>
<feature type="transmembrane region" description="Helical" evidence="10">
    <location>
        <begin position="103"/>
        <end position="122"/>
    </location>
</feature>
<evidence type="ECO:0000313" key="12">
    <source>
        <dbReference type="Proteomes" id="UP000012589"/>
    </source>
</evidence>
<dbReference type="OrthoDB" id="9811110at2"/>
<sequence length="464" mass="50614">MSVQKIEPDQNPLGTKPVGSLLVEFAIPSIIAMLVSALYNIVDQFFIGHYVGMLGNAATNVAFPLTMSCTAISLMCGIGGAANFNLNMGRGNREKAAKYAGNAISMTIIIGLLLCVFTKIFLRPMMVLFGATDQTLLYSLSYTGITSFGFPFLIFTTGGSNLVRADGSPRFSMLCTLIGAIVNTVLDALFMIVFRFGIQGAAWATVIGQIVAAALVAVYLKRFKTVPLKWDCFRPKAACWGNIARLGMSPCINQLAMMLVQIVLNNVLTYYGAQSAYGGDIPLACAGIISKVGMMFFSIVIGISQGMQPIVSFNYGAKQYARVIEAVWKSIASATVVSVIAFLCFQIFPRQIIGLFGQESEQYFAFAERYFRIYMFFTFANQFQPIVANMYTSIGKAAAGAFMSLTRQILFLMPLLVILPKFFGMEGAMYAAPVADLVAFIVAGTMLMRETRLLKLQQSQLRSE</sequence>
<dbReference type="InterPro" id="IPR045070">
    <property type="entry name" value="MATE_MepA-like"/>
</dbReference>
<comment type="similarity">
    <text evidence="2">Belongs to the multi antimicrobial extrusion (MATE) (TC 2.A.66.1) family. MepA subfamily.</text>
</comment>
<feature type="transmembrane region" description="Helical" evidence="10">
    <location>
        <begin position="62"/>
        <end position="82"/>
    </location>
</feature>
<dbReference type="eggNOG" id="COG0534">
    <property type="taxonomic scope" value="Bacteria"/>
</dbReference>
<evidence type="ECO:0000256" key="5">
    <source>
        <dbReference type="ARBA" id="ARBA00022475"/>
    </source>
</evidence>
<keyword evidence="6 10" id="KW-0812">Transmembrane</keyword>
<dbReference type="InterPro" id="IPR048279">
    <property type="entry name" value="MdtK-like"/>
</dbReference>
<dbReference type="STRING" id="1235802.C823_04323"/>
<evidence type="ECO:0000313" key="11">
    <source>
        <dbReference type="EMBL" id="EMZ21872.1"/>
    </source>
</evidence>
<keyword evidence="9" id="KW-0046">Antibiotic resistance</keyword>
<dbReference type="InterPro" id="IPR051327">
    <property type="entry name" value="MATE_MepA_subfamily"/>
</dbReference>
<feature type="transmembrane region" description="Helical" evidence="10">
    <location>
        <begin position="142"/>
        <end position="162"/>
    </location>
</feature>
<comment type="subcellular location">
    <subcellularLocation>
        <location evidence="1">Cell membrane</location>
        <topology evidence="1">Multi-pass membrane protein</topology>
    </subcellularLocation>
</comment>
<evidence type="ECO:0000256" key="10">
    <source>
        <dbReference type="SAM" id="Phobius"/>
    </source>
</evidence>
<dbReference type="Proteomes" id="UP000012589">
    <property type="component" value="Unassembled WGS sequence"/>
</dbReference>
<evidence type="ECO:0000256" key="7">
    <source>
        <dbReference type="ARBA" id="ARBA00022989"/>
    </source>
</evidence>
<dbReference type="CDD" id="cd13143">
    <property type="entry name" value="MATE_MepA_like"/>
    <property type="match status" value="1"/>
</dbReference>
<feature type="transmembrane region" description="Helical" evidence="10">
    <location>
        <begin position="404"/>
        <end position="423"/>
    </location>
</feature>
<evidence type="ECO:0000256" key="4">
    <source>
        <dbReference type="ARBA" id="ARBA00022448"/>
    </source>
</evidence>
<gene>
    <name evidence="11" type="ORF">C823_04323</name>
</gene>
<feature type="transmembrane region" description="Helical" evidence="10">
    <location>
        <begin position="429"/>
        <end position="448"/>
    </location>
</feature>
<dbReference type="EMBL" id="AQFT01000126">
    <property type="protein sequence ID" value="EMZ21872.1"/>
    <property type="molecule type" value="Genomic_DNA"/>
</dbReference>
<dbReference type="GO" id="GO:0042910">
    <property type="term" value="F:xenobiotic transmembrane transporter activity"/>
    <property type="evidence" value="ECO:0007669"/>
    <property type="project" value="InterPro"/>
</dbReference>
<evidence type="ECO:0000256" key="6">
    <source>
        <dbReference type="ARBA" id="ARBA00022692"/>
    </source>
</evidence>
<proteinExistence type="inferred from homology"/>
<feature type="transmembrane region" description="Helical" evidence="10">
    <location>
        <begin position="200"/>
        <end position="220"/>
    </location>
</feature>
<keyword evidence="4" id="KW-0813">Transport</keyword>
<dbReference type="GO" id="GO:0005886">
    <property type="term" value="C:plasma membrane"/>
    <property type="evidence" value="ECO:0007669"/>
    <property type="project" value="UniProtKB-SubCell"/>
</dbReference>
<feature type="transmembrane region" description="Helical" evidence="10">
    <location>
        <begin position="174"/>
        <end position="194"/>
    </location>
</feature>
<dbReference type="AlphaFoldDB" id="N1ZXX0"/>
<name>N1ZXX0_9FIRM</name>
<reference evidence="11 12" key="1">
    <citation type="journal article" date="2014" name="Genome Announc.">
        <title>Draft genome sequences of the altered schaedler flora, a defined bacterial community from gnotobiotic mice.</title>
        <authorList>
            <person name="Wannemuehler M.J."/>
            <person name="Overstreet A.M."/>
            <person name="Ward D.V."/>
            <person name="Phillips G.J."/>
        </authorList>
    </citation>
    <scope>NUCLEOTIDE SEQUENCE [LARGE SCALE GENOMIC DNA]</scope>
    <source>
        <strain evidence="11 12">ASF492</strain>
    </source>
</reference>